<evidence type="ECO:0000256" key="2">
    <source>
        <dbReference type="ARBA" id="ARBA00022692"/>
    </source>
</evidence>
<keyword evidence="2 5" id="KW-0812">Transmembrane</keyword>
<feature type="transmembrane region" description="Helical" evidence="5">
    <location>
        <begin position="62"/>
        <end position="82"/>
    </location>
</feature>
<feature type="transmembrane region" description="Helical" evidence="5">
    <location>
        <begin position="283"/>
        <end position="306"/>
    </location>
</feature>
<feature type="transmembrane region" description="Helical" evidence="5">
    <location>
        <begin position="443"/>
        <end position="467"/>
    </location>
</feature>
<evidence type="ECO:0000256" key="4">
    <source>
        <dbReference type="ARBA" id="ARBA00023136"/>
    </source>
</evidence>
<dbReference type="PANTHER" id="PTHR42718:SF42">
    <property type="entry name" value="EXPORT PROTEIN"/>
    <property type="match status" value="1"/>
</dbReference>
<dbReference type="Pfam" id="PF07690">
    <property type="entry name" value="MFS_1"/>
    <property type="match status" value="1"/>
</dbReference>
<dbReference type="Proteomes" id="UP001501821">
    <property type="component" value="Unassembled WGS sequence"/>
</dbReference>
<reference evidence="8" key="1">
    <citation type="journal article" date="2019" name="Int. J. Syst. Evol. Microbiol.">
        <title>The Global Catalogue of Microorganisms (GCM) 10K type strain sequencing project: providing services to taxonomists for standard genome sequencing and annotation.</title>
        <authorList>
            <consortium name="The Broad Institute Genomics Platform"/>
            <consortium name="The Broad Institute Genome Sequencing Center for Infectious Disease"/>
            <person name="Wu L."/>
            <person name="Ma J."/>
        </authorList>
    </citation>
    <scope>NUCLEOTIDE SEQUENCE [LARGE SCALE GENOMIC DNA]</scope>
    <source>
        <strain evidence="8">JCM 16953</strain>
    </source>
</reference>
<organism evidence="7 8">
    <name type="scientific">Nocardioides panacisoli</name>
    <dbReference type="NCBI Taxonomy" id="627624"/>
    <lineage>
        <taxon>Bacteria</taxon>
        <taxon>Bacillati</taxon>
        <taxon>Actinomycetota</taxon>
        <taxon>Actinomycetes</taxon>
        <taxon>Propionibacteriales</taxon>
        <taxon>Nocardioidaceae</taxon>
        <taxon>Nocardioides</taxon>
    </lineage>
</organism>
<proteinExistence type="predicted"/>
<evidence type="ECO:0000259" key="6">
    <source>
        <dbReference type="PROSITE" id="PS50850"/>
    </source>
</evidence>
<sequence>MSAPRASLDQVPGANQRTPVPATSRWLVLLVMCTGYFLVLLDVTVVNVALPQLGDRLGTGVAGLQWVVDGYAVPLAALLLVGGSLGDVVGHKRVVLGGLVLFGLASLACGLAPTTGVLVAARVLQGVGAALLLPGTLAIIADTFPDRREQARAIGIWASVGSAALPAGPLLGGALVEGLGWRAVFLVNAPIVLVAAVLAVRVVRDRPPSGTTDRGPDWPGSATAVVALGALVLGIVELGHRSTGFGLVALAAAAVAVGGFLLVEHRSPHPMLPLDLLLRRQFVAANAVAGAMNLGTLGTLFLITLYLQTVQQRSPLGAGVALLPLFLPLTVLAPYAGRLASRRGPRLPMVLGLLVGAVGVALLLTASVRSAYPVLLPALLAWGVGLGLLTPAVVAAAIAAVGPERSGLASGANNTARQAGGALGIAIYGAVAGPPDSAGSFVAGMHAMATTTAVLWLAAAGVTLGCVGRGERDR</sequence>
<accession>A0ABP7J2F1</accession>
<dbReference type="PROSITE" id="PS50850">
    <property type="entry name" value="MFS"/>
    <property type="match status" value="1"/>
</dbReference>
<gene>
    <name evidence="7" type="ORF">GCM10022242_37560</name>
</gene>
<protein>
    <submittedName>
        <fullName evidence="7">MFS transporter</fullName>
    </submittedName>
</protein>
<keyword evidence="8" id="KW-1185">Reference proteome</keyword>
<dbReference type="SUPFAM" id="SSF103473">
    <property type="entry name" value="MFS general substrate transporter"/>
    <property type="match status" value="1"/>
</dbReference>
<evidence type="ECO:0000256" key="3">
    <source>
        <dbReference type="ARBA" id="ARBA00022989"/>
    </source>
</evidence>
<name>A0ABP7J2F1_9ACTN</name>
<evidence type="ECO:0000313" key="7">
    <source>
        <dbReference type="EMBL" id="GAA3832985.1"/>
    </source>
</evidence>
<evidence type="ECO:0000256" key="5">
    <source>
        <dbReference type="SAM" id="Phobius"/>
    </source>
</evidence>
<feature type="transmembrane region" description="Helical" evidence="5">
    <location>
        <begin position="318"/>
        <end position="337"/>
    </location>
</feature>
<evidence type="ECO:0000256" key="1">
    <source>
        <dbReference type="ARBA" id="ARBA00004651"/>
    </source>
</evidence>
<feature type="transmembrane region" description="Helical" evidence="5">
    <location>
        <begin position="242"/>
        <end position="263"/>
    </location>
</feature>
<dbReference type="InterPro" id="IPR020846">
    <property type="entry name" value="MFS_dom"/>
</dbReference>
<dbReference type="PANTHER" id="PTHR42718">
    <property type="entry name" value="MAJOR FACILITATOR SUPERFAMILY MULTIDRUG TRANSPORTER MFSC"/>
    <property type="match status" value="1"/>
</dbReference>
<dbReference type="CDD" id="cd17321">
    <property type="entry name" value="MFS_MMR_MDR_like"/>
    <property type="match status" value="1"/>
</dbReference>
<feature type="transmembrane region" description="Helical" evidence="5">
    <location>
        <begin position="153"/>
        <end position="175"/>
    </location>
</feature>
<keyword evidence="3 5" id="KW-1133">Transmembrane helix</keyword>
<keyword evidence="4 5" id="KW-0472">Membrane</keyword>
<feature type="transmembrane region" description="Helical" evidence="5">
    <location>
        <begin position="380"/>
        <end position="402"/>
    </location>
</feature>
<feature type="transmembrane region" description="Helical" evidence="5">
    <location>
        <begin position="349"/>
        <end position="368"/>
    </location>
</feature>
<evidence type="ECO:0000313" key="8">
    <source>
        <dbReference type="Proteomes" id="UP001501821"/>
    </source>
</evidence>
<feature type="transmembrane region" description="Helical" evidence="5">
    <location>
        <begin position="94"/>
        <end position="113"/>
    </location>
</feature>
<dbReference type="InterPro" id="IPR011701">
    <property type="entry name" value="MFS"/>
</dbReference>
<dbReference type="InterPro" id="IPR036259">
    <property type="entry name" value="MFS_trans_sf"/>
</dbReference>
<feature type="transmembrane region" description="Helical" evidence="5">
    <location>
        <begin position="119"/>
        <end position="141"/>
    </location>
</feature>
<feature type="domain" description="Major facilitator superfamily (MFS) profile" evidence="6">
    <location>
        <begin position="28"/>
        <end position="471"/>
    </location>
</feature>
<feature type="transmembrane region" description="Helical" evidence="5">
    <location>
        <begin position="26"/>
        <end position="50"/>
    </location>
</feature>
<dbReference type="Gene3D" id="1.20.1250.20">
    <property type="entry name" value="MFS general substrate transporter like domains"/>
    <property type="match status" value="1"/>
</dbReference>
<dbReference type="EMBL" id="BAABAH010000018">
    <property type="protein sequence ID" value="GAA3832985.1"/>
    <property type="molecule type" value="Genomic_DNA"/>
</dbReference>
<dbReference type="Gene3D" id="1.20.1720.10">
    <property type="entry name" value="Multidrug resistance protein D"/>
    <property type="match status" value="1"/>
</dbReference>
<comment type="subcellular location">
    <subcellularLocation>
        <location evidence="1">Cell membrane</location>
        <topology evidence="1">Multi-pass membrane protein</topology>
    </subcellularLocation>
</comment>
<feature type="transmembrane region" description="Helical" evidence="5">
    <location>
        <begin position="181"/>
        <end position="203"/>
    </location>
</feature>
<comment type="caution">
    <text evidence="7">The sequence shown here is derived from an EMBL/GenBank/DDBJ whole genome shotgun (WGS) entry which is preliminary data.</text>
</comment>